<sequence>MALLLRVVVSADEARRVHLSQVPESVDALIDVLKEKLQLQGDFTLQFEDPDFANALCTLSDISEIPRDRAVLHIKWKIASQLDNSDSQSLGSISSLDTASLNSPVHTSTNPSPTTSSNLRSTSVWPSPFPIPPLSHDVELKLRKANEAYEKTKIGIDVTRDIKTDILDKITQVTFNITAYPRPHEVESIAVALISKYPCLKENDGNGYEGWLTSIKNRFSNFRAKLRVAGCSEVSINSKSKGDGDMTYTLKRVKRGEINHCPNHPNEHDDASLEEQRMLLVEASKKARVDDSLIRVKMDLTFSLRRREVVEEQPMVMVIQNRWPALSFKEQIVEEFFRITNKNLLGTFRAAVEKYTPKLLRLYRSRKASFGKDLEHILMKLDDETSNIIRHRQDAALRGLPIFLREEPGKLFKQCLETDPHDVAVKGVAVGVLYVLEDCAVETSSPKVQNISLIVEESVVLQDIADTPTAVAYLFGLLYALNISYPDDLKYTFDTLQSVFMEMGPKCTKTRAQQDPREAKAQNPESLSKELFQLFARASSEKGTLVLNKTPEKKRLKIPEPLSKELLQLLARASSEKGTLVLNKTPEKKRLKIPEPLSKELLQLFARASSEKGTLVPNKTPEKKRLKIPEPLSKELLQLSARASYMKRIAMAQKTQRGKILSC</sequence>
<dbReference type="AlphaFoldDB" id="A0A498M0S8"/>
<accession>A0A498M0S8</accession>
<evidence type="ECO:0000313" key="3">
    <source>
        <dbReference type="Proteomes" id="UP000290572"/>
    </source>
</evidence>
<organism evidence="2 3">
    <name type="scientific">Labeo rohita</name>
    <name type="common">Indian major carp</name>
    <name type="synonym">Cyprinus rohita</name>
    <dbReference type="NCBI Taxonomy" id="84645"/>
    <lineage>
        <taxon>Eukaryota</taxon>
        <taxon>Metazoa</taxon>
        <taxon>Chordata</taxon>
        <taxon>Craniata</taxon>
        <taxon>Vertebrata</taxon>
        <taxon>Euteleostomi</taxon>
        <taxon>Actinopterygii</taxon>
        <taxon>Neopterygii</taxon>
        <taxon>Teleostei</taxon>
        <taxon>Ostariophysi</taxon>
        <taxon>Cypriniformes</taxon>
        <taxon>Cyprinidae</taxon>
        <taxon>Labeoninae</taxon>
        <taxon>Labeonini</taxon>
        <taxon>Labeo</taxon>
    </lineage>
</organism>
<feature type="region of interest" description="Disordered" evidence="1">
    <location>
        <begin position="101"/>
        <end position="122"/>
    </location>
</feature>
<dbReference type="EMBL" id="QBIY01013039">
    <property type="protein sequence ID" value="RXN12654.1"/>
    <property type="molecule type" value="Genomic_DNA"/>
</dbReference>
<evidence type="ECO:0000256" key="1">
    <source>
        <dbReference type="SAM" id="MobiDB-lite"/>
    </source>
</evidence>
<reference evidence="2 3" key="1">
    <citation type="submission" date="2018-03" db="EMBL/GenBank/DDBJ databases">
        <title>Draft genome sequence of Rohu Carp (Labeo rohita).</title>
        <authorList>
            <person name="Das P."/>
            <person name="Kushwaha B."/>
            <person name="Joshi C.G."/>
            <person name="Kumar D."/>
            <person name="Nagpure N.S."/>
            <person name="Sahoo L."/>
            <person name="Das S.P."/>
            <person name="Bit A."/>
            <person name="Patnaik S."/>
            <person name="Meher P.K."/>
            <person name="Jayasankar P."/>
            <person name="Koringa P.G."/>
            <person name="Patel N.V."/>
            <person name="Hinsu A.T."/>
            <person name="Kumar R."/>
            <person name="Pandey M."/>
            <person name="Agarwal S."/>
            <person name="Srivastava S."/>
            <person name="Singh M."/>
            <person name="Iquebal M.A."/>
            <person name="Jaiswal S."/>
            <person name="Angadi U.B."/>
            <person name="Kumar N."/>
            <person name="Raza M."/>
            <person name="Shah T.M."/>
            <person name="Rai A."/>
            <person name="Jena J.K."/>
        </authorList>
    </citation>
    <scope>NUCLEOTIDE SEQUENCE [LARGE SCALE GENOMIC DNA]</scope>
    <source>
        <strain evidence="2">DASCIFA01</strain>
        <tissue evidence="2">Testis</tissue>
    </source>
</reference>
<gene>
    <name evidence="2" type="ORF">ROHU_029455</name>
</gene>
<name>A0A498M0S8_LABRO</name>
<dbReference type="PANTHER" id="PTHR31025">
    <property type="entry name" value="SI:CH211-196P9.1-RELATED"/>
    <property type="match status" value="1"/>
</dbReference>
<comment type="caution">
    <text evidence="2">The sequence shown here is derived from an EMBL/GenBank/DDBJ whole genome shotgun (WGS) entry which is preliminary data.</text>
</comment>
<dbReference type="Proteomes" id="UP000290572">
    <property type="component" value="Unassembled WGS sequence"/>
</dbReference>
<protein>
    <recommendedName>
        <fullName evidence="4">Sterile alpha motif domain-containing 3-like</fullName>
    </recommendedName>
</protein>
<evidence type="ECO:0008006" key="4">
    <source>
        <dbReference type="Google" id="ProtNLM"/>
    </source>
</evidence>
<evidence type="ECO:0000313" key="2">
    <source>
        <dbReference type="EMBL" id="RXN12654.1"/>
    </source>
</evidence>
<dbReference type="PANTHER" id="PTHR31025:SF27">
    <property type="entry name" value="SI:CH211-193K19.2-RELATED"/>
    <property type="match status" value="1"/>
</dbReference>
<keyword evidence="3" id="KW-1185">Reference proteome</keyword>
<proteinExistence type="predicted"/>